<dbReference type="Pfam" id="PF00582">
    <property type="entry name" value="Usp"/>
    <property type="match status" value="2"/>
</dbReference>
<dbReference type="KEGG" id="saf:SULAZ_1548"/>
<dbReference type="PANTHER" id="PTHR46268">
    <property type="entry name" value="STRESS RESPONSE PROTEIN NHAX"/>
    <property type="match status" value="1"/>
</dbReference>
<dbReference type="Proteomes" id="UP000001369">
    <property type="component" value="Chromosome"/>
</dbReference>
<evidence type="ECO:0000259" key="2">
    <source>
        <dbReference type="Pfam" id="PF00582"/>
    </source>
</evidence>
<evidence type="ECO:0000313" key="3">
    <source>
        <dbReference type="EMBL" id="ACN99233.1"/>
    </source>
</evidence>
<dbReference type="RefSeq" id="WP_012674551.1">
    <property type="nucleotide sequence ID" value="NC_012438.1"/>
</dbReference>
<organism evidence="3 4">
    <name type="scientific">Sulfurihydrogenibium azorense (strain DSM 15241 / OCM 825 / Az-Fu1)</name>
    <dbReference type="NCBI Taxonomy" id="204536"/>
    <lineage>
        <taxon>Bacteria</taxon>
        <taxon>Pseudomonadati</taxon>
        <taxon>Aquificota</taxon>
        <taxon>Aquificia</taxon>
        <taxon>Aquificales</taxon>
        <taxon>Hydrogenothermaceae</taxon>
        <taxon>Sulfurihydrogenibium</taxon>
    </lineage>
</organism>
<dbReference type="STRING" id="204536.SULAZ_1548"/>
<gene>
    <name evidence="3" type="ordered locus">SULAZ_1548</name>
</gene>
<dbReference type="AlphaFoldDB" id="C1DWM6"/>
<dbReference type="PANTHER" id="PTHR46268:SF6">
    <property type="entry name" value="UNIVERSAL STRESS PROTEIN UP12"/>
    <property type="match status" value="1"/>
</dbReference>
<dbReference type="InterPro" id="IPR014729">
    <property type="entry name" value="Rossmann-like_a/b/a_fold"/>
</dbReference>
<evidence type="ECO:0000313" key="4">
    <source>
        <dbReference type="Proteomes" id="UP000001369"/>
    </source>
</evidence>
<comment type="similarity">
    <text evidence="1">Belongs to the universal stress protein A family.</text>
</comment>
<accession>C1DWM6</accession>
<feature type="domain" description="UspA" evidence="2">
    <location>
        <begin position="1"/>
        <end position="146"/>
    </location>
</feature>
<dbReference type="SUPFAM" id="SSF52402">
    <property type="entry name" value="Adenine nucleotide alpha hydrolases-like"/>
    <property type="match status" value="2"/>
</dbReference>
<dbReference type="CDD" id="cd00293">
    <property type="entry name" value="USP-like"/>
    <property type="match status" value="2"/>
</dbReference>
<evidence type="ECO:0000256" key="1">
    <source>
        <dbReference type="ARBA" id="ARBA00008791"/>
    </source>
</evidence>
<protein>
    <submittedName>
        <fullName evidence="3">Putative universal stress protein</fullName>
    </submittedName>
</protein>
<keyword evidence="4" id="KW-1185">Reference proteome</keyword>
<dbReference type="HOGENOM" id="CLU_049301_2_1_0"/>
<dbReference type="OrthoDB" id="11973at2"/>
<proteinExistence type="inferred from homology"/>
<dbReference type="EMBL" id="CP001229">
    <property type="protein sequence ID" value="ACN99233.1"/>
    <property type="molecule type" value="Genomic_DNA"/>
</dbReference>
<name>C1DWM6_SULAA</name>
<sequence>MLHNLVIPVDLTDTGKKALEIGSKISKEFNSKVWIITVIEKPNIPFLQELPEEERNAVLSLNEKLKSKAIETLESYKEYLKSKDIEVDYRILEGDTVESILDFCETVHPDLIIMPSHQKSDIELKAIGSVSLRVASKSKHPVLVIKGNLNFDKIVVAYDFLPSSQEGLQFAVNLAKHFGSQLVVVHADNDSNFSHLKSVLEKVRQHKLEKLSELKNIYEDIKLYMEEGNPDKVIIKKAVEEKADLILVGKRQVKEGKRTFIGSTSYKILKESAVSVLIYRGNYE</sequence>
<reference evidence="3 4" key="1">
    <citation type="journal article" date="2009" name="J. Bacteriol.">
        <title>Complete and draft genome sequences of six members of the Aquificales.</title>
        <authorList>
            <person name="Reysenbach A.L."/>
            <person name="Hamamura N."/>
            <person name="Podar M."/>
            <person name="Griffiths E."/>
            <person name="Ferreira S."/>
            <person name="Hochstein R."/>
            <person name="Heidelberg J."/>
            <person name="Johnson J."/>
            <person name="Mead D."/>
            <person name="Pohorille A."/>
            <person name="Sarmiento M."/>
            <person name="Schweighofer K."/>
            <person name="Seshadri R."/>
            <person name="Voytek M.A."/>
        </authorList>
    </citation>
    <scope>NUCLEOTIDE SEQUENCE [LARGE SCALE GENOMIC DNA]</scope>
    <source>
        <strain evidence="4">Az-Fu1 / DSM 15241 / OCM 825</strain>
    </source>
</reference>
<dbReference type="Gene3D" id="3.40.50.620">
    <property type="entry name" value="HUPs"/>
    <property type="match status" value="2"/>
</dbReference>
<dbReference type="PRINTS" id="PR01438">
    <property type="entry name" value="UNVRSLSTRESS"/>
</dbReference>
<feature type="domain" description="UspA" evidence="2">
    <location>
        <begin position="151"/>
        <end position="280"/>
    </location>
</feature>
<dbReference type="InterPro" id="IPR006016">
    <property type="entry name" value="UspA"/>
</dbReference>
<dbReference type="eggNOG" id="COG0589">
    <property type="taxonomic scope" value="Bacteria"/>
</dbReference>
<dbReference type="InterPro" id="IPR006015">
    <property type="entry name" value="Universal_stress_UspA"/>
</dbReference>